<feature type="domain" description="HYR" evidence="4">
    <location>
        <begin position="2622"/>
        <end position="2700"/>
    </location>
</feature>
<organism evidence="5 6">
    <name type="scientific">Runella defluvii</name>
    <dbReference type="NCBI Taxonomy" id="370973"/>
    <lineage>
        <taxon>Bacteria</taxon>
        <taxon>Pseudomonadati</taxon>
        <taxon>Bacteroidota</taxon>
        <taxon>Cytophagia</taxon>
        <taxon>Cytophagales</taxon>
        <taxon>Spirosomataceae</taxon>
        <taxon>Runella</taxon>
    </lineage>
</organism>
<dbReference type="EMBL" id="JACIBY010000004">
    <property type="protein sequence ID" value="MBB3838376.1"/>
    <property type="molecule type" value="Genomic_DNA"/>
</dbReference>
<dbReference type="SUPFAM" id="SSF50939">
    <property type="entry name" value="Sialidases"/>
    <property type="match status" value="1"/>
</dbReference>
<evidence type="ECO:0000256" key="2">
    <source>
        <dbReference type="SAM" id="MobiDB-lite"/>
    </source>
</evidence>
<feature type="compositionally biased region" description="Gly residues" evidence="2">
    <location>
        <begin position="154"/>
        <end position="174"/>
    </location>
</feature>
<dbReference type="Pfam" id="PF02494">
    <property type="entry name" value="HYR"/>
    <property type="match status" value="1"/>
</dbReference>
<dbReference type="PROSITE" id="PS50825">
    <property type="entry name" value="HYR"/>
    <property type="match status" value="1"/>
</dbReference>
<feature type="region of interest" description="Disordered" evidence="2">
    <location>
        <begin position="3247"/>
        <end position="3273"/>
    </location>
</feature>
<dbReference type="InterPro" id="IPR011050">
    <property type="entry name" value="Pectin_lyase_fold/virulence"/>
</dbReference>
<evidence type="ECO:0000256" key="1">
    <source>
        <dbReference type="ARBA" id="ARBA00022737"/>
    </source>
</evidence>
<feature type="compositionally biased region" description="Basic and acidic residues" evidence="2">
    <location>
        <begin position="3248"/>
        <end position="3257"/>
    </location>
</feature>
<feature type="compositionally biased region" description="Gly residues" evidence="2">
    <location>
        <begin position="181"/>
        <end position="191"/>
    </location>
</feature>
<dbReference type="NCBIfam" id="NF041518">
    <property type="entry name" value="choice_anch_Q"/>
    <property type="match status" value="3"/>
</dbReference>
<accession>A0A7W5ZM44</accession>
<dbReference type="NCBIfam" id="TIGR04183">
    <property type="entry name" value="Por_Secre_tail"/>
    <property type="match status" value="1"/>
</dbReference>
<dbReference type="Pfam" id="PF18962">
    <property type="entry name" value="Por_Secre_tail"/>
    <property type="match status" value="1"/>
</dbReference>
<feature type="chain" id="PRO_5030600922" description="HYR domain-containing protein" evidence="3">
    <location>
        <begin position="23"/>
        <end position="3360"/>
    </location>
</feature>
<evidence type="ECO:0000313" key="6">
    <source>
        <dbReference type="Proteomes" id="UP000541352"/>
    </source>
</evidence>
<proteinExistence type="predicted"/>
<dbReference type="InterPro" id="IPR057078">
    <property type="entry name" value="HYR-4C"/>
</dbReference>
<dbReference type="Pfam" id="PF23237">
    <property type="entry name" value="HYR_4C"/>
    <property type="match status" value="2"/>
</dbReference>
<dbReference type="InterPro" id="IPR003410">
    <property type="entry name" value="HYR_dom"/>
</dbReference>
<dbReference type="SMART" id="SM00710">
    <property type="entry name" value="PbH1"/>
    <property type="match status" value="9"/>
</dbReference>
<dbReference type="Proteomes" id="UP000541352">
    <property type="component" value="Unassembled WGS sequence"/>
</dbReference>
<feature type="region of interest" description="Disordered" evidence="2">
    <location>
        <begin position="150"/>
        <end position="192"/>
    </location>
</feature>
<name>A0A7W5ZM44_9BACT</name>
<dbReference type="InterPro" id="IPR059226">
    <property type="entry name" value="Choice_anch_Q_dom"/>
</dbReference>
<evidence type="ECO:0000313" key="5">
    <source>
        <dbReference type="EMBL" id="MBB3838376.1"/>
    </source>
</evidence>
<gene>
    <name evidence="5" type="ORF">FHS57_002381</name>
</gene>
<dbReference type="InterPro" id="IPR036278">
    <property type="entry name" value="Sialidase_sf"/>
</dbReference>
<keyword evidence="3" id="KW-0732">Signal</keyword>
<feature type="signal peptide" evidence="3">
    <location>
        <begin position="1"/>
        <end position="22"/>
    </location>
</feature>
<evidence type="ECO:0000256" key="3">
    <source>
        <dbReference type="SAM" id="SignalP"/>
    </source>
</evidence>
<sequence>MKQTLQLFLLILCSVLCLGSHAQTCSGEVLNISAPDPNTKGTKQSWQVPSGGIYKVRITARGAAGGSKLVFPSNTGGSGASMSGDFFVASGQVLQAIAGTRGQTANQAGGGGGGSGVQIQSSGLVLVLAGGGGGAGADFSSGAGGGAPITNSGSNGGSASNGGGGGGGLSGNGQNGTSSLAGGGGYDGTGGSAPMNSSDVGFGGGGFGAGGSGGSSGGGGGGGYSGGNAGTSSGSGGSGGGSYNIGTNQSNFPNANSSGGQVIIQCLGTAAFSAIVTPTLPNCGSNQGSINIDLTGDLNGFPNDVVEYAIVSGTSFSGNPTFTSIAAEPFDVTTGTGTTPGTYTVRIRLKYNPDLFTDQTYTIGARGTTVYVNVNATGGANNGSSWADAFVSLQQALVSSCPGSQIWVAAGTYKPHASDRNASFVMVRDVAIYGGFNGTETQLAARNWTTNETILSGDLGATGNEDNSYIVIKNVNNDLTPSNSLLDGFTITGGNNISGSSGNGNGGGMCNINVSPSINNCKFLSNVAHYGGGMYNQNASPSLLNCSFSNNTGYDYGGGMYNINSNPALTNVTFLNNRGSIVAGGGVYNQNSSPTLANCTFSGNYSPKGGGMYNRDNSNPDLRGVSFKGNRAEYGGGMDNESSSSPKLTNCIFSGNYGDNFGGGMRNTNSSPILTNVTFSGNWAVINYGGIANYSSNPVFKNCILWGNSSGVYNDASSTSSYTHCLIQGLNPSGTGNLDGTLTTNNPLFVSQPDFTAAPTTTGDLRLWQCSPAIDAGTATDAPTTDLDGNNRVDANPGGGIVDLGAYEYQSVGTSGGIVYVNASASGSNNGSSWANAYTDLQSALSLARANPSCVSQIWVAAGTYKPTSGIDRGISFSMVNGVAIYGGFPNDGSGTMANRNWTTNPTVLSGDLGSPGVNEDNSRYVIRNDNNGLTSSAILDGFVVTEGNANTGFGPEQIGAGMHNTNASPTISNCIFRGNSAGFNGGAMYNNFSSPVVINCSFYGNAATYNGGAVSNEQATPSFKNCSFTGNVSQSNGGVVASNRAGVTLTNCILWGNSSGISNTNGGSTTVTYSIVEGGYSGVGNKNINPLFVSQPAIGLGTTGNLRLQQCSPAIDAGTSTGAPTTDLDGKNRVDAIAGGGVVDMGAYEYQATYDVCSSCIGSNGIVYVNASASGNNSGRSWANAYTDLQSALNVARTYPSCVSQIWVAAGTYKPTSGIDRGISFSMVNGVAIYGGFPNSGNPVMSDRNWTLNPTILSGDIGDSGHEDDNSFRVIFNDGGGLNNTAILDGVIIQDAYNSGTGNGSEGGGIRNVNASPLFRNCIIRNNFSNQNGGGVYAESSSPSFVNCAFIRNQARYIGGAAFLQIGTYTFTNCIIYENSATEPEPFFGLIEGGGLYSNDSQTSVFVTNSIAWGNFQGNKSSSSSKQISYFNIAPVVSYSIVQGGYTGTGNLSADPLFVNAANGDFRLQQCSPAINAGDPATTSATVGSLDLGGNPRFYNSGRVDMGAYEYQGTFDAVAPIAQVTNSTCTTVGGTPSGGVISAPSGSCPAGSSLYYSTDNGGNWSTTVPTYAQSGPAQTILTRCTCDANPASFGPTSTVTTVPGTCPACPDLTAVAPSVQVTNSVCTTFNGTASGGSISAPSGSCPAGSILQYSTDNGGNWSTTLPTYAQTGPAQTILTRCNCGANSSPTSTVTTVPGTCPACPVLTAAAPAVQVTNSVCTTYGGMASGGVISAPSGSCPAGSTLQYSTDNGGNWSVNLPTYAQTGPAQTILTRCNCGANSSPMSTVTTVPGTCPTCPDLTAAAPAVQVTNSVCTTYGGTASGGSIIAPSGSCPTGSTLQYSTDNGGNWSMTLPTYAQTGPAQTIVTRCNCGANSSPTSTVTTVPGTCPVCPDLTAAAPAVQVTNSVCMTYGGTASGGVISAPSGSCPAGSTLQYSTDNGGNWSTTLPTYAQTGPAQTIVTRCNCGANSSPTSTVTTVPGTCPVCPDLTAAAPAVQVTNSVCTTYGGTASGGVISVPSGSCPVGSTLQYSTDGGNWSTTLPTYAQTGPAQTIITRCNCTADVTKSSPMSTVTTVPGTCPACPDLTAAAPAVQVTNSVCTTFNGTASGGSISAPSGSCPTGSTLQYSTDNGGNWSTTLPTYAQTGPAQTIITRCNCTADVTKSSPTSTVTTVPGTCPACPDLTVAAPAVQVTNSVCTTFNGTASGGSISAPSGSCPAGSTLQYSTDNGGNWSMTLPTYAQTGPAQTIITRCNCTADVTKSSPTSTVTTVPGTCPTCPDLTAAAPAVQVTNSVCMTYGGTASGGSISAPSGSCPVGSTLQYSTDNGGNWSMTLPTYAQTGPAQTIVTRCNCTADATKSSPTSTVTTVPGTCPACPVLTAAAPAVQVTNSVCQAGCTIGGGSISAPSGSCPVGSTLQYQLNVGGWSTTLPTYAQTGPAQTIKTRCVCNSDANQMSPESSVTTIPGTVPALVVPVNGSAVVSCPALAIAPSLPVVNDCNGNPITPSAPVITNNPDPLTCEGTRTYTYSYVCGSATATWSFVYTIEREPFTISTANGSATVYDPALAVAPTPPTVMSACGEVLTPSAPVITNSPNPLLCEGTRTYTYTYTDCEGNTAVWSFVYTVLDNIAPTISCPANVVGCAGQLITFTPPVGMDNCLGAVTTQIAGLPTGSVFPVGITTNTFKVTAANGQTAECSFTVTVISKPTITLTTLQQTLNEGNSQTFCDTDANPVNGLQFNVSGSCVVGNPVWRVQVGSGAWSEWMTNPPVSQLSNNQPHRYQAACDASCAVTYTNPIELTINYRSTVPQNVSLLVDGVSVAVGETKEVCSLVNIPLSFNANCGANEVTIYSVDGGEYSAGLPVGLVDNQYHNYRVRCRQSGGVASCVESESGVMRLKLVVIPSAPTVSLSSTGSCNSGSSFSGQSSCGSLRTVWYNASTNVALPSLPSTVPSQTTSYYARCQTENGCVSEKSNVVTFTLTPTQVAPIITVSQEIVCTGTTVKISANCPAGSQTFWNTGVTTSSFEVSFSNVTKQSYWAKCLFEGGCQSAESVRKEVYWNAFVVTLINIGESKSAVKVNDRSAWSSQFITRDGGPELEQSTQVNPTLYYVENANKMAPRYWTINVEACGLNTEGSLTFDMLATPEMGIIRSFNTHENNAPYFMYANREGWTELYAQNHPAYGFYQDNGAGGNSYDAGLPKGLYKLGIRYWDQKGWGSIYPSTRKPQGNVLAYQEYWFRIQSKDGVGVGAAREGVNGKEQEAKSKGQGANGQGSDNGKQITDNGAFANVMPNPVTNTLRLQIQNSKGQVVQAALSDAAGREVLSRQFVPETNTHQEEFGVSALPTGMYFLKVATAEQQATLKVVKVE</sequence>
<keyword evidence="1" id="KW-0677">Repeat</keyword>
<dbReference type="InterPro" id="IPR006626">
    <property type="entry name" value="PbH1"/>
</dbReference>
<dbReference type="InterPro" id="IPR026444">
    <property type="entry name" value="Secre_tail"/>
</dbReference>
<dbReference type="RefSeq" id="WP_183973768.1">
    <property type="nucleotide sequence ID" value="NZ_JACIBY010000004.1"/>
</dbReference>
<evidence type="ECO:0000259" key="4">
    <source>
        <dbReference type="PROSITE" id="PS50825"/>
    </source>
</evidence>
<dbReference type="Gene3D" id="2.160.20.10">
    <property type="entry name" value="Single-stranded right-handed beta-helix, Pectin lyase-like"/>
    <property type="match status" value="3"/>
</dbReference>
<dbReference type="InterPro" id="IPR012334">
    <property type="entry name" value="Pectin_lyas_fold"/>
</dbReference>
<protein>
    <recommendedName>
        <fullName evidence="4">HYR domain-containing protein</fullName>
    </recommendedName>
</protein>
<dbReference type="SUPFAM" id="SSF51126">
    <property type="entry name" value="Pectin lyase-like"/>
    <property type="match status" value="3"/>
</dbReference>
<reference evidence="5 6" key="1">
    <citation type="submission" date="2020-08" db="EMBL/GenBank/DDBJ databases">
        <title>Genomic Encyclopedia of Type Strains, Phase IV (KMG-IV): sequencing the most valuable type-strain genomes for metagenomic binning, comparative biology and taxonomic classification.</title>
        <authorList>
            <person name="Goeker M."/>
        </authorList>
    </citation>
    <scope>NUCLEOTIDE SEQUENCE [LARGE SCALE GENOMIC DNA]</scope>
    <source>
        <strain evidence="5 6">DSM 17976</strain>
    </source>
</reference>
<keyword evidence="6" id="KW-1185">Reference proteome</keyword>
<comment type="caution">
    <text evidence="5">The sequence shown here is derived from an EMBL/GenBank/DDBJ whole genome shotgun (WGS) entry which is preliminary data.</text>
</comment>